<dbReference type="AlphaFoldDB" id="A0A425CTG8"/>
<keyword evidence="2" id="KW-1185">Reference proteome</keyword>
<comment type="caution">
    <text evidence="1">The sequence shown here is derived from an EMBL/GenBank/DDBJ whole genome shotgun (WGS) entry which is preliminary data.</text>
</comment>
<dbReference type="Proteomes" id="UP000284702">
    <property type="component" value="Unassembled WGS sequence"/>
</dbReference>
<protein>
    <submittedName>
        <fullName evidence="1">Uncharacterized protein</fullName>
    </submittedName>
</protein>
<organism evidence="1 2">
    <name type="scientific">Aphanomyces astaci</name>
    <name type="common">Crayfish plague agent</name>
    <dbReference type="NCBI Taxonomy" id="112090"/>
    <lineage>
        <taxon>Eukaryota</taxon>
        <taxon>Sar</taxon>
        <taxon>Stramenopiles</taxon>
        <taxon>Oomycota</taxon>
        <taxon>Saprolegniomycetes</taxon>
        <taxon>Saprolegniales</taxon>
        <taxon>Verrucalvaceae</taxon>
        <taxon>Aphanomyces</taxon>
    </lineage>
</organism>
<accession>A0A425CTG8</accession>
<reference evidence="1" key="1">
    <citation type="submission" date="2018-07" db="EMBL/GenBank/DDBJ databases">
        <title>Annotation of Aphanomyces astaci genome assembly.</title>
        <authorList>
            <person name="Studholme D.J."/>
        </authorList>
    </citation>
    <scope>NUCLEOTIDE SEQUENCE [LARGE SCALE GENOMIC DNA]</scope>
    <source>
        <strain evidence="1">Pc</strain>
    </source>
</reference>
<evidence type="ECO:0000313" key="1">
    <source>
        <dbReference type="EMBL" id="RQM20347.1"/>
    </source>
</evidence>
<evidence type="ECO:0000313" key="2">
    <source>
        <dbReference type="Proteomes" id="UP000284702"/>
    </source>
</evidence>
<dbReference type="EMBL" id="MZMZ02003929">
    <property type="protein sequence ID" value="RQM20347.1"/>
    <property type="molecule type" value="Genomic_DNA"/>
</dbReference>
<proteinExistence type="predicted"/>
<name>A0A425CTG8_APHAT</name>
<sequence length="75" mass="8298">MRALDRHDQAWVLDQEGKTVVDIMVKVIKPLGLKVDRQVQFKLVTLDTPLALRGLVLQRNRAADQLGCGGTAGFL</sequence>
<gene>
    <name evidence="1" type="ORF">B5M09_013236</name>
</gene>